<feature type="compositionally biased region" description="Polar residues" evidence="1">
    <location>
        <begin position="340"/>
        <end position="367"/>
    </location>
</feature>
<feature type="compositionally biased region" description="Low complexity" evidence="1">
    <location>
        <begin position="218"/>
        <end position="231"/>
    </location>
</feature>
<feature type="region of interest" description="Disordered" evidence="1">
    <location>
        <begin position="532"/>
        <end position="620"/>
    </location>
</feature>
<feature type="compositionally biased region" description="Polar residues" evidence="1">
    <location>
        <begin position="148"/>
        <end position="157"/>
    </location>
</feature>
<organism evidence="3">
    <name type="scientific">Fusarium acuminatum CS5907</name>
    <dbReference type="NCBI Taxonomy" id="1318461"/>
    <lineage>
        <taxon>Eukaryota</taxon>
        <taxon>Fungi</taxon>
        <taxon>Dikarya</taxon>
        <taxon>Ascomycota</taxon>
        <taxon>Pezizomycotina</taxon>
        <taxon>Sordariomycetes</taxon>
        <taxon>Hypocreomycetidae</taxon>
        <taxon>Hypocreales</taxon>
        <taxon>Nectriaceae</taxon>
        <taxon>Fusarium</taxon>
        <taxon>Fusarium tricinctum species complex</taxon>
    </lineage>
</organism>
<evidence type="ECO:0000256" key="1">
    <source>
        <dbReference type="SAM" id="MobiDB-lite"/>
    </source>
</evidence>
<gene>
    <name evidence="3" type="ORF">BN851_0035410</name>
</gene>
<feature type="compositionally biased region" description="Polar residues" evidence="1">
    <location>
        <begin position="563"/>
        <end position="584"/>
    </location>
</feature>
<evidence type="ECO:0000256" key="2">
    <source>
        <dbReference type="SAM" id="SignalP"/>
    </source>
</evidence>
<comment type="caution">
    <text evidence="3">The sequence shown here is derived from an EMBL/GenBank/DDBJ whole genome shotgun (WGS) entry which is preliminary data.</text>
</comment>
<keyword evidence="2" id="KW-0732">Signal</keyword>
<dbReference type="EMBL" id="CBMG010000652">
    <property type="protein sequence ID" value="CEG03359.1"/>
    <property type="molecule type" value="Genomic_DNA"/>
</dbReference>
<feature type="chain" id="PRO_5001923903" evidence="2">
    <location>
        <begin position="24"/>
        <end position="620"/>
    </location>
</feature>
<proteinExistence type="predicted"/>
<sequence>MIRLYILLCLLPCLLLTTPFTHAALLPRLKASFKLPGVVFTEPVARSFEVVPFKKLPQRLHHGHGLHHTISLVKRLVEDQGDMVEVTEESLQELLDQINRLKEQVNGMIPSGTSDRQPSGESGASSGGQPGRLPAGSPDGSPGIDQPEQLSAPSVQTDVPRLDGPPGPSNVPVITDPSQPSKADAAATVAEPQGPAASGQLDAPGQLQTEEADRQENTALAATAATPTRGANDGSANLPSEAQPEGLSGDGATGTLVESVDVPGAGGALQSGDLPNNAAAQPASEVQAPAETQLGAAQEVEPTKEPQDEDAISQSEEQNAEETSVAPGGAFVESPDGSIGTPSDATSARQTDSSAPKETQTPSQASNDECVEEDEVSGTPILHRIPNCTPGSSPFTSESAQESLVTLTLIPTPAATGAEKAAPALETEATSTPTVKAGDSQKLAAPTIISSPPAVVRPESSDAVQLSVSGSSLSLRTVVFTSVITRSSTIEMTTTHTEFVNANQPTLSLKAPGHVFKEDAESTFNKDGKLAIQDSDEEEITQETPRGTPLAIEPTPNKATDRATVTSSWRPTTTISLSRASVLTTPEPAQESSPRSPVSFDSGFKTMPRSTASLAERAQE</sequence>
<name>A0A096PED8_9HYPO</name>
<evidence type="ECO:0000313" key="3">
    <source>
        <dbReference type="EMBL" id="CEG03359.1"/>
    </source>
</evidence>
<feature type="compositionally biased region" description="Polar residues" evidence="1">
    <location>
        <begin position="111"/>
        <end position="124"/>
    </location>
</feature>
<accession>A0A096PED8</accession>
<protein>
    <submittedName>
        <fullName evidence="3">WGS project CBMG000000000 data, contig CS5907-c000654</fullName>
    </submittedName>
</protein>
<dbReference type="AlphaFoldDB" id="A0A096PED8"/>
<feature type="region of interest" description="Disordered" evidence="1">
    <location>
        <begin position="107"/>
        <end position="400"/>
    </location>
</feature>
<reference evidence="3" key="1">
    <citation type="submission" date="2013-05" db="EMBL/GenBank/DDBJ databases">
        <title>Draft genome sequences of six wheat associated Fusarium spp. isolates.</title>
        <authorList>
            <person name="Moolhuijzen P.M."/>
            <person name="Manners J.M."/>
            <person name="Wilcox S."/>
            <person name="Bellgard M.I."/>
            <person name="Gardiner D.M."/>
        </authorList>
    </citation>
    <scope>NUCLEOTIDE SEQUENCE</scope>
    <source>
        <strain evidence="3">CS5907</strain>
        <strain evidence="3">CS5907</strain>
    </source>
</reference>
<feature type="signal peptide" evidence="2">
    <location>
        <begin position="1"/>
        <end position="23"/>
    </location>
</feature>
<feature type="compositionally biased region" description="Polar residues" evidence="1">
    <location>
        <begin position="389"/>
        <end position="400"/>
    </location>
</feature>